<gene>
    <name evidence="2" type="ORF">BGW38_003125</name>
</gene>
<sequence>ESTRSAHSIKIHRRRSSNATNASATPSTTSIQRRLSGLFSFEGRKHRASVSEDRTVISDPAYADPKVKIESLNSIEGHDYAVIPKSRHPSSQNQQHHRHSHHSHQHPHHYHRSSTTRPMSRDSMVSSSAASCYSACPNDYANIKQYQTHVWRRNLLEESIMHSLRLGYADRARASVPSPLANTVIGTPVAAAATAGELAGEGSSSPRQHARRSILGSSFLSSSKARKVREQAMYAAAMGAEQGRGRQTMDILNPGPRSTASSPERENIVDRAMSRIPDMSSMPSSNRHSLQPPPPQPQTRQPAKNSPYQMSGVNDSVSNITHSFLSLTLELPEHHATNVLASSAAPNLFMVMEETFVSTDQDGRQNSSHRRKSIRESRNLTTENGTGSPHVLGGAMSAEAAKCNVHAVIEVEEEEEDVDSVETPATKEWIDSVFSSLDKIHPGGGQTEQNGAPLTVAPVV</sequence>
<feature type="compositionally biased region" description="Basic residues" evidence="1">
    <location>
        <begin position="7"/>
        <end position="16"/>
    </location>
</feature>
<keyword evidence="3" id="KW-1185">Reference proteome</keyword>
<feature type="compositionally biased region" description="Polar residues" evidence="1">
    <location>
        <begin position="303"/>
        <end position="315"/>
    </location>
</feature>
<feature type="non-terminal residue" evidence="2">
    <location>
        <position position="460"/>
    </location>
</feature>
<comment type="caution">
    <text evidence="2">The sequence shown here is derived from an EMBL/GenBank/DDBJ whole genome shotgun (WGS) entry which is preliminary data.</text>
</comment>
<feature type="region of interest" description="Disordered" evidence="1">
    <location>
        <begin position="84"/>
        <end position="123"/>
    </location>
</feature>
<feature type="region of interest" description="Disordered" evidence="1">
    <location>
        <begin position="438"/>
        <end position="460"/>
    </location>
</feature>
<dbReference type="OrthoDB" id="2405996at2759"/>
<feature type="compositionally biased region" description="Low complexity" evidence="1">
    <location>
        <begin position="17"/>
        <end position="30"/>
    </location>
</feature>
<feature type="region of interest" description="Disordered" evidence="1">
    <location>
        <begin position="1"/>
        <end position="31"/>
    </location>
</feature>
<evidence type="ECO:0000313" key="3">
    <source>
        <dbReference type="Proteomes" id="UP000780801"/>
    </source>
</evidence>
<dbReference type="AlphaFoldDB" id="A0A9P6FS98"/>
<feature type="compositionally biased region" description="Basic and acidic residues" evidence="1">
    <location>
        <begin position="263"/>
        <end position="273"/>
    </location>
</feature>
<name>A0A9P6FS98_9FUNG</name>
<accession>A0A9P6FS98</accession>
<feature type="region of interest" description="Disordered" evidence="1">
    <location>
        <begin position="197"/>
        <end position="218"/>
    </location>
</feature>
<reference evidence="2" key="1">
    <citation type="journal article" date="2020" name="Fungal Divers.">
        <title>Resolving the Mortierellaceae phylogeny through synthesis of multi-gene phylogenetics and phylogenomics.</title>
        <authorList>
            <person name="Vandepol N."/>
            <person name="Liber J."/>
            <person name="Desiro A."/>
            <person name="Na H."/>
            <person name="Kennedy M."/>
            <person name="Barry K."/>
            <person name="Grigoriev I.V."/>
            <person name="Miller A.N."/>
            <person name="O'Donnell K."/>
            <person name="Stajich J.E."/>
            <person name="Bonito G."/>
        </authorList>
    </citation>
    <scope>NUCLEOTIDE SEQUENCE</scope>
    <source>
        <strain evidence="2">KOD1015</strain>
    </source>
</reference>
<dbReference type="EMBL" id="JAABOA010002161">
    <property type="protein sequence ID" value="KAF9580291.1"/>
    <property type="molecule type" value="Genomic_DNA"/>
</dbReference>
<evidence type="ECO:0000256" key="1">
    <source>
        <dbReference type="SAM" id="MobiDB-lite"/>
    </source>
</evidence>
<organism evidence="2 3">
    <name type="scientific">Lunasporangiospora selenospora</name>
    <dbReference type="NCBI Taxonomy" id="979761"/>
    <lineage>
        <taxon>Eukaryota</taxon>
        <taxon>Fungi</taxon>
        <taxon>Fungi incertae sedis</taxon>
        <taxon>Mucoromycota</taxon>
        <taxon>Mortierellomycotina</taxon>
        <taxon>Mortierellomycetes</taxon>
        <taxon>Mortierellales</taxon>
        <taxon>Mortierellaceae</taxon>
        <taxon>Lunasporangiospora</taxon>
    </lineage>
</organism>
<proteinExistence type="predicted"/>
<dbReference type="Proteomes" id="UP000780801">
    <property type="component" value="Unassembled WGS sequence"/>
</dbReference>
<feature type="compositionally biased region" description="Basic residues" evidence="1">
    <location>
        <begin position="95"/>
        <end position="114"/>
    </location>
</feature>
<feature type="region of interest" description="Disordered" evidence="1">
    <location>
        <begin position="358"/>
        <end position="389"/>
    </location>
</feature>
<protein>
    <submittedName>
        <fullName evidence="2">Uncharacterized protein</fullName>
    </submittedName>
</protein>
<evidence type="ECO:0000313" key="2">
    <source>
        <dbReference type="EMBL" id="KAF9580291.1"/>
    </source>
</evidence>
<feature type="region of interest" description="Disordered" evidence="1">
    <location>
        <begin position="237"/>
        <end position="315"/>
    </location>
</feature>